<dbReference type="GO" id="GO:0016020">
    <property type="term" value="C:membrane"/>
    <property type="evidence" value="ECO:0007669"/>
    <property type="project" value="UniProtKB-SubCell"/>
</dbReference>
<feature type="transmembrane region" description="Helical" evidence="5">
    <location>
        <begin position="271"/>
        <end position="290"/>
    </location>
</feature>
<proteinExistence type="predicted"/>
<feature type="transmembrane region" description="Helical" evidence="5">
    <location>
        <begin position="359"/>
        <end position="377"/>
    </location>
</feature>
<comment type="caution">
    <text evidence="8">The sequence shown here is derived from an EMBL/GenBank/DDBJ whole genome shotgun (WGS) entry which is preliminary data.</text>
</comment>
<comment type="subcellular location">
    <subcellularLocation>
        <location evidence="1">Membrane</location>
        <topology evidence="1">Multi-pass membrane protein</topology>
    </subcellularLocation>
</comment>
<dbReference type="CDD" id="cd17393">
    <property type="entry name" value="MFS_MosC_like"/>
    <property type="match status" value="1"/>
</dbReference>
<feature type="signal peptide" evidence="6">
    <location>
        <begin position="1"/>
        <end position="20"/>
    </location>
</feature>
<dbReference type="InterPro" id="IPR020846">
    <property type="entry name" value="MFS_dom"/>
</dbReference>
<organism evidence="8 9">
    <name type="scientific">Teichococcus deserti</name>
    <dbReference type="NCBI Taxonomy" id="1817963"/>
    <lineage>
        <taxon>Bacteria</taxon>
        <taxon>Pseudomonadati</taxon>
        <taxon>Pseudomonadota</taxon>
        <taxon>Alphaproteobacteria</taxon>
        <taxon>Acetobacterales</taxon>
        <taxon>Roseomonadaceae</taxon>
        <taxon>Roseomonas</taxon>
    </lineage>
</organism>
<dbReference type="SUPFAM" id="SSF103473">
    <property type="entry name" value="MFS general substrate transporter"/>
    <property type="match status" value="1"/>
</dbReference>
<feature type="transmembrane region" description="Helical" evidence="5">
    <location>
        <begin position="159"/>
        <end position="177"/>
    </location>
</feature>
<keyword evidence="6" id="KW-0732">Signal</keyword>
<evidence type="ECO:0000256" key="2">
    <source>
        <dbReference type="ARBA" id="ARBA00022692"/>
    </source>
</evidence>
<feature type="transmembrane region" description="Helical" evidence="5">
    <location>
        <begin position="206"/>
        <end position="223"/>
    </location>
</feature>
<evidence type="ECO:0000256" key="5">
    <source>
        <dbReference type="SAM" id="Phobius"/>
    </source>
</evidence>
<dbReference type="PANTHER" id="PTHR23514">
    <property type="entry name" value="BYPASS OF STOP CODON PROTEIN 6"/>
    <property type="match status" value="1"/>
</dbReference>
<sequence>MARRRAALCAFFLLQGIAMASWVTRTPAIRDALGASVAEMGMVLLGLAVGSMTGILAAGRLVTLWGTRRLALLGLALIVASLAVMAAGVAAGWAPLVAAGLLCFGLGMGLAEIAVNVEGAEVERLTARPLLHALHGFFSLGTVAGALLGIGLTAVDFPVPWHLLLVMAGSIPVLLAYRDAIPARLGMAERRDAAPTTEAPKPESKLLLIGLVVLAMALAEGAANDWLPLLMVDEHGLSPTHGSLVFLGFAAAMTAGRFGGGAFLRRHGPAAVLRASALLAALGLALVIFATNPVLAGAAGLLWGLGAALGFPVALSAAGQSGPDPAARVRVVATAGYVAFLVGPPLLGFVGEEFGLRRAMLLVLALVLVAAVVAPAARPSALRR</sequence>
<evidence type="ECO:0000256" key="6">
    <source>
        <dbReference type="SAM" id="SignalP"/>
    </source>
</evidence>
<dbReference type="PANTHER" id="PTHR23514:SF13">
    <property type="entry name" value="INNER MEMBRANE PROTEIN YBJJ"/>
    <property type="match status" value="1"/>
</dbReference>
<accession>A0A1V2H6N3</accession>
<evidence type="ECO:0000313" key="8">
    <source>
        <dbReference type="EMBL" id="ONG57916.1"/>
    </source>
</evidence>
<feature type="domain" description="Major facilitator superfamily (MFS) profile" evidence="7">
    <location>
        <begin position="1"/>
        <end position="382"/>
    </location>
</feature>
<evidence type="ECO:0000256" key="1">
    <source>
        <dbReference type="ARBA" id="ARBA00004141"/>
    </source>
</evidence>
<feature type="transmembrane region" description="Helical" evidence="5">
    <location>
        <begin position="96"/>
        <end position="117"/>
    </location>
</feature>
<feature type="transmembrane region" description="Helical" evidence="5">
    <location>
        <begin position="36"/>
        <end position="58"/>
    </location>
</feature>
<dbReference type="GO" id="GO:0022857">
    <property type="term" value="F:transmembrane transporter activity"/>
    <property type="evidence" value="ECO:0007669"/>
    <property type="project" value="InterPro"/>
</dbReference>
<dbReference type="Gene3D" id="1.20.1250.20">
    <property type="entry name" value="MFS general substrate transporter like domains"/>
    <property type="match status" value="2"/>
</dbReference>
<name>A0A1V2H6N3_9PROT</name>
<feature type="chain" id="PRO_5012165978" description="Major facilitator superfamily (MFS) profile domain-containing protein" evidence="6">
    <location>
        <begin position="21"/>
        <end position="384"/>
    </location>
</feature>
<dbReference type="PROSITE" id="PS50850">
    <property type="entry name" value="MFS"/>
    <property type="match status" value="1"/>
</dbReference>
<feature type="transmembrane region" description="Helical" evidence="5">
    <location>
        <begin position="243"/>
        <end position="264"/>
    </location>
</feature>
<keyword evidence="3 5" id="KW-1133">Transmembrane helix</keyword>
<feature type="transmembrane region" description="Helical" evidence="5">
    <location>
        <begin position="129"/>
        <end position="153"/>
    </location>
</feature>
<dbReference type="InterPro" id="IPR036259">
    <property type="entry name" value="MFS_trans_sf"/>
</dbReference>
<dbReference type="InterPro" id="IPR051788">
    <property type="entry name" value="MFS_Transporter"/>
</dbReference>
<reference evidence="8 9" key="1">
    <citation type="submission" date="2016-10" db="EMBL/GenBank/DDBJ databases">
        <title>Draft Genome sequence of Roseomonas sp. strain M3.</title>
        <authorList>
            <person name="Subhash Y."/>
            <person name="Lee S."/>
        </authorList>
    </citation>
    <scope>NUCLEOTIDE SEQUENCE [LARGE SCALE GENOMIC DNA]</scope>
    <source>
        <strain evidence="8 9">M3</strain>
    </source>
</reference>
<dbReference type="AlphaFoldDB" id="A0A1V2H6N3"/>
<keyword evidence="4 5" id="KW-0472">Membrane</keyword>
<feature type="transmembrane region" description="Helical" evidence="5">
    <location>
        <begin position="329"/>
        <end position="347"/>
    </location>
</feature>
<feature type="transmembrane region" description="Helical" evidence="5">
    <location>
        <begin position="70"/>
        <end position="90"/>
    </location>
</feature>
<keyword evidence="9" id="KW-1185">Reference proteome</keyword>
<dbReference type="InterPro" id="IPR011701">
    <property type="entry name" value="MFS"/>
</dbReference>
<keyword evidence="2 5" id="KW-0812">Transmembrane</keyword>
<evidence type="ECO:0000259" key="7">
    <source>
        <dbReference type="PROSITE" id="PS50850"/>
    </source>
</evidence>
<evidence type="ECO:0000256" key="3">
    <source>
        <dbReference type="ARBA" id="ARBA00022989"/>
    </source>
</evidence>
<feature type="transmembrane region" description="Helical" evidence="5">
    <location>
        <begin position="296"/>
        <end position="317"/>
    </location>
</feature>
<dbReference type="Pfam" id="PF07690">
    <property type="entry name" value="MFS_1"/>
    <property type="match status" value="1"/>
</dbReference>
<gene>
    <name evidence="8" type="ORF">BKE38_03865</name>
</gene>
<protein>
    <recommendedName>
        <fullName evidence="7">Major facilitator superfamily (MFS) profile domain-containing protein</fullName>
    </recommendedName>
</protein>
<dbReference type="Proteomes" id="UP000188879">
    <property type="component" value="Unassembled WGS sequence"/>
</dbReference>
<evidence type="ECO:0000313" key="9">
    <source>
        <dbReference type="Proteomes" id="UP000188879"/>
    </source>
</evidence>
<evidence type="ECO:0000256" key="4">
    <source>
        <dbReference type="ARBA" id="ARBA00023136"/>
    </source>
</evidence>
<dbReference type="EMBL" id="MLCO01000024">
    <property type="protein sequence ID" value="ONG57916.1"/>
    <property type="molecule type" value="Genomic_DNA"/>
</dbReference>